<dbReference type="PANTHER" id="PTHR46889">
    <property type="entry name" value="TRANSPOSASE INSF FOR INSERTION SEQUENCE IS3B-RELATED"/>
    <property type="match status" value="1"/>
</dbReference>
<dbReference type="NCBIfam" id="NF033516">
    <property type="entry name" value="transpos_IS3"/>
    <property type="match status" value="1"/>
</dbReference>
<protein>
    <submittedName>
        <fullName evidence="6">IS3 family transposase</fullName>
    </submittedName>
</protein>
<dbReference type="Pfam" id="PF13276">
    <property type="entry name" value="HTH_21"/>
    <property type="match status" value="1"/>
</dbReference>
<dbReference type="InterPro" id="IPR002514">
    <property type="entry name" value="Transposase_8"/>
</dbReference>
<dbReference type="AlphaFoldDB" id="A0A2T3SVZ1"/>
<dbReference type="EMBL" id="AATJQG010000077">
    <property type="protein sequence ID" value="EFM0519089.1"/>
    <property type="molecule type" value="Genomic_DNA"/>
</dbReference>
<dbReference type="InterPro" id="IPR012337">
    <property type="entry name" value="RNaseH-like_sf"/>
</dbReference>
<dbReference type="InterPro" id="IPR036397">
    <property type="entry name" value="RNaseH_sf"/>
</dbReference>
<evidence type="ECO:0000256" key="2">
    <source>
        <dbReference type="ARBA" id="ARBA00022578"/>
    </source>
</evidence>
<dbReference type="InterPro" id="IPR025948">
    <property type="entry name" value="HTH-like_dom"/>
</dbReference>
<dbReference type="InterPro" id="IPR048020">
    <property type="entry name" value="Transpos_IS3"/>
</dbReference>
<dbReference type="Pfam" id="PF13333">
    <property type="entry name" value="rve_2"/>
    <property type="match status" value="1"/>
</dbReference>
<dbReference type="InterPro" id="IPR001584">
    <property type="entry name" value="Integrase_cat-core"/>
</dbReference>
<evidence type="ECO:0000313" key="9">
    <source>
        <dbReference type="Proteomes" id="UP000382540"/>
    </source>
</evidence>
<reference evidence="8 10" key="1">
    <citation type="submission" date="2018-08" db="EMBL/GenBank/DDBJ databases">
        <authorList>
            <consortium name="GenomeTrakr network: Whole genome sequencing for foodborne pathogen traceback"/>
        </authorList>
    </citation>
    <scope>NUCLEOTIDE SEQUENCE [LARGE SCALE GENOMIC DNA]</scope>
    <source>
        <strain evidence="8 10">AZ-TG60901</strain>
    </source>
</reference>
<evidence type="ECO:0000256" key="4">
    <source>
        <dbReference type="SAM" id="Coils"/>
    </source>
</evidence>
<dbReference type="Proteomes" id="UP000531463">
    <property type="component" value="Unassembled WGS sequence"/>
</dbReference>
<dbReference type="Gene3D" id="3.30.420.10">
    <property type="entry name" value="Ribonuclease H-like superfamily/Ribonuclease H"/>
    <property type="match status" value="1"/>
</dbReference>
<dbReference type="PANTHER" id="PTHR46889:SF4">
    <property type="entry name" value="TRANSPOSASE INSO FOR INSERTION SEQUENCE ELEMENT IS911B-RELATED"/>
    <property type="match status" value="1"/>
</dbReference>
<dbReference type="Proteomes" id="UP000382540">
    <property type="component" value="Unassembled WGS sequence"/>
</dbReference>
<gene>
    <name evidence="8" type="ORF">CF22_005248</name>
    <name evidence="6" type="ORF">D9J61_23430</name>
    <name evidence="7" type="ORF">GAI89_24515</name>
</gene>
<dbReference type="PROSITE" id="PS50994">
    <property type="entry name" value="INTEGRASE"/>
    <property type="match status" value="1"/>
</dbReference>
<proteinExistence type="inferred from homology"/>
<dbReference type="GO" id="GO:0004803">
    <property type="term" value="F:transposase activity"/>
    <property type="evidence" value="ECO:0007669"/>
    <property type="project" value="InterPro"/>
</dbReference>
<evidence type="ECO:0000256" key="1">
    <source>
        <dbReference type="ARBA" id="ARBA00009964"/>
    </source>
</evidence>
<keyword evidence="3" id="KW-0233">DNA recombination</keyword>
<keyword evidence="4" id="KW-0175">Coiled coil</keyword>
<dbReference type="InterPro" id="IPR036388">
    <property type="entry name" value="WH-like_DNA-bd_sf"/>
</dbReference>
<dbReference type="Pfam" id="PF01527">
    <property type="entry name" value="HTH_Tnp_1"/>
    <property type="match status" value="1"/>
</dbReference>
<dbReference type="InterPro" id="IPR050900">
    <property type="entry name" value="Transposase_IS3/IS150/IS904"/>
</dbReference>
<dbReference type="Proteomes" id="UP000528504">
    <property type="component" value="Unassembled WGS sequence"/>
</dbReference>
<evidence type="ECO:0000259" key="5">
    <source>
        <dbReference type="PROSITE" id="PS50994"/>
    </source>
</evidence>
<dbReference type="SUPFAM" id="SSF46689">
    <property type="entry name" value="Homeodomain-like"/>
    <property type="match status" value="1"/>
</dbReference>
<dbReference type="EMBL" id="AAAGZE010000100">
    <property type="protein sequence ID" value="EAC1534939.1"/>
    <property type="molecule type" value="Genomic_DNA"/>
</dbReference>
<feature type="domain" description="Integrase catalytic" evidence="5">
    <location>
        <begin position="233"/>
        <end position="393"/>
    </location>
</feature>
<dbReference type="EMBL" id="AASWKH010000038">
    <property type="protein sequence ID" value="EFH6097754.1"/>
    <property type="molecule type" value="Genomic_DNA"/>
</dbReference>
<sequence length="404" mass="46336">MTKNTRFSPEVRQRAIRMVLESQDEYDSQWAAICSIAPKIGCTPETLRVWVRQHERDTGGGDGGLTSAERQRLKELERENRELRRSNDILRQASAYFAKAEFDRLWKKLMPLLDKLREQYGVGPVCSELHIAPSTYYHCQQQRHHPDKRSARAQHDDWLKREIQRVYDENHQVYGVRKVWRQLLREGIRVARCTVARLMAVMGLAGVLRGKKVRTTISRKAVAAGDRVNRQFVAERPDQLWVADFTYVSTWQGFVYVAFIIDVFAGYIVGWRVSSSMETTFVLDALEQALWARRPSGTIHHSDKGSQYVSLAYTERLKEAGLLASTGSTGDSYDNAMAESINGLYKAEVIHRKSWKNRAEVELAILTWVDWYNNRRLLGRLGHTPPAEAEKAYYASIGNDDLAA</sequence>
<reference evidence="6 9" key="2">
    <citation type="submission" date="2018-10" db="EMBL/GenBank/DDBJ databases">
        <authorList>
            <consortium name="NARMS: The National Antimicrobial Resistance Monitoring System"/>
        </authorList>
    </citation>
    <scope>NUCLEOTIDE SEQUENCE [LARGE SCALE GENOMIC DNA]</scope>
    <source>
        <strain evidence="6 9">CVM N17EC1330</strain>
        <strain evidence="7 11">CVM N19EC0510</strain>
    </source>
</reference>
<evidence type="ECO:0000313" key="11">
    <source>
        <dbReference type="Proteomes" id="UP000531463"/>
    </source>
</evidence>
<evidence type="ECO:0000313" key="6">
    <source>
        <dbReference type="EMBL" id="EAC1534939.1"/>
    </source>
</evidence>
<organism evidence="6 9">
    <name type="scientific">Escherichia coli</name>
    <dbReference type="NCBI Taxonomy" id="562"/>
    <lineage>
        <taxon>Bacteria</taxon>
        <taxon>Pseudomonadati</taxon>
        <taxon>Pseudomonadota</taxon>
        <taxon>Gammaproteobacteria</taxon>
        <taxon>Enterobacterales</taxon>
        <taxon>Enterobacteriaceae</taxon>
        <taxon>Escherichia</taxon>
    </lineage>
</organism>
<comment type="similarity">
    <text evidence="1">Belongs to the transposase 8 family.</text>
</comment>
<dbReference type="GO" id="GO:0006313">
    <property type="term" value="P:DNA transposition"/>
    <property type="evidence" value="ECO:0007669"/>
    <property type="project" value="InterPro"/>
</dbReference>
<dbReference type="GO" id="GO:0003677">
    <property type="term" value="F:DNA binding"/>
    <property type="evidence" value="ECO:0007669"/>
    <property type="project" value="InterPro"/>
</dbReference>
<evidence type="ECO:0000256" key="3">
    <source>
        <dbReference type="ARBA" id="ARBA00023172"/>
    </source>
</evidence>
<evidence type="ECO:0000313" key="7">
    <source>
        <dbReference type="EMBL" id="EFH6097754.1"/>
    </source>
</evidence>
<accession>A0A2T3SVZ1</accession>
<feature type="coiled-coil region" evidence="4">
    <location>
        <begin position="66"/>
        <end position="93"/>
    </location>
</feature>
<name>A0A2T3SVZ1_ECOLX</name>
<dbReference type="InterPro" id="IPR009057">
    <property type="entry name" value="Homeodomain-like_sf"/>
</dbReference>
<evidence type="ECO:0000313" key="10">
    <source>
        <dbReference type="Proteomes" id="UP000528504"/>
    </source>
</evidence>
<comment type="caution">
    <text evidence="6">The sequence shown here is derived from an EMBL/GenBank/DDBJ whole genome shotgun (WGS) entry which is preliminary data.</text>
</comment>
<dbReference type="Gene3D" id="1.10.10.10">
    <property type="entry name" value="Winged helix-like DNA-binding domain superfamily/Winged helix DNA-binding domain"/>
    <property type="match status" value="1"/>
</dbReference>
<dbReference type="GO" id="GO:0015074">
    <property type="term" value="P:DNA integration"/>
    <property type="evidence" value="ECO:0007669"/>
    <property type="project" value="InterPro"/>
</dbReference>
<dbReference type="Pfam" id="PF00665">
    <property type="entry name" value="rve"/>
    <property type="match status" value="1"/>
</dbReference>
<keyword evidence="2" id="KW-0815">Transposition</keyword>
<dbReference type="SUPFAM" id="SSF53098">
    <property type="entry name" value="Ribonuclease H-like"/>
    <property type="match status" value="1"/>
</dbReference>
<evidence type="ECO:0000313" key="8">
    <source>
        <dbReference type="EMBL" id="EFM0519089.1"/>
    </source>
</evidence>